<comment type="subcellular location">
    <subcellularLocation>
        <location evidence="1">Cytoplasm</location>
    </subcellularLocation>
</comment>
<keyword evidence="6 9" id="KW-0238">DNA-binding</keyword>
<dbReference type="Proteomes" id="UP000064893">
    <property type="component" value="Chromosome"/>
</dbReference>
<dbReference type="PATRIC" id="fig|1307839.3.peg.1201"/>
<keyword evidence="5" id="KW-0229">DNA integration</keyword>
<evidence type="ECO:0000256" key="1">
    <source>
        <dbReference type="ARBA" id="ARBA00004496"/>
    </source>
</evidence>
<evidence type="ECO:0000256" key="2">
    <source>
        <dbReference type="ARBA" id="ARBA00022490"/>
    </source>
</evidence>
<dbReference type="SUPFAM" id="SSF56349">
    <property type="entry name" value="DNA breaking-rejoining enzymes"/>
    <property type="match status" value="1"/>
</dbReference>
<evidence type="ECO:0000256" key="3">
    <source>
        <dbReference type="ARBA" id="ARBA00022618"/>
    </source>
</evidence>
<evidence type="ECO:0000256" key="9">
    <source>
        <dbReference type="PROSITE-ProRule" id="PRU01248"/>
    </source>
</evidence>
<dbReference type="PANTHER" id="PTHR30349">
    <property type="entry name" value="PHAGE INTEGRASE-RELATED"/>
    <property type="match status" value="1"/>
</dbReference>
<keyword evidence="8" id="KW-0131">Cell cycle</keyword>
<evidence type="ECO:0000259" key="11">
    <source>
        <dbReference type="PROSITE" id="PS51900"/>
    </source>
</evidence>
<keyword evidence="7" id="KW-0233">DNA recombination</keyword>
<accession>A0A0S2HXJ0</accession>
<dbReference type="InterPro" id="IPR013762">
    <property type="entry name" value="Integrase-like_cat_sf"/>
</dbReference>
<dbReference type="PANTHER" id="PTHR30349:SF77">
    <property type="entry name" value="TYROSINE RECOMBINASE XERC"/>
    <property type="match status" value="1"/>
</dbReference>
<name>A0A0S2HXJ0_9BACT</name>
<dbReference type="Pfam" id="PF02899">
    <property type="entry name" value="Phage_int_SAM_1"/>
    <property type="match status" value="1"/>
</dbReference>
<evidence type="ECO:0000256" key="4">
    <source>
        <dbReference type="ARBA" id="ARBA00022829"/>
    </source>
</evidence>
<evidence type="ECO:0000256" key="7">
    <source>
        <dbReference type="ARBA" id="ARBA00023172"/>
    </source>
</evidence>
<dbReference type="Gene3D" id="1.10.150.130">
    <property type="match status" value="1"/>
</dbReference>
<keyword evidence="4" id="KW-0159">Chromosome partition</keyword>
<keyword evidence="13" id="KW-1185">Reference proteome</keyword>
<dbReference type="PROSITE" id="PS51898">
    <property type="entry name" value="TYR_RECOMBINASE"/>
    <property type="match status" value="1"/>
</dbReference>
<dbReference type="InterPro" id="IPR011010">
    <property type="entry name" value="DNA_brk_join_enz"/>
</dbReference>
<evidence type="ECO:0000313" key="12">
    <source>
        <dbReference type="EMBL" id="ALO14776.1"/>
    </source>
</evidence>
<dbReference type="InterPro" id="IPR002104">
    <property type="entry name" value="Integrase_catalytic"/>
</dbReference>
<dbReference type="GO" id="GO:0007059">
    <property type="term" value="P:chromosome segregation"/>
    <property type="evidence" value="ECO:0007669"/>
    <property type="project" value="UniProtKB-KW"/>
</dbReference>
<dbReference type="InterPro" id="IPR004107">
    <property type="entry name" value="Integrase_SAM-like_N"/>
</dbReference>
<dbReference type="Gene3D" id="1.10.443.10">
    <property type="entry name" value="Intergrase catalytic core"/>
    <property type="match status" value="1"/>
</dbReference>
<keyword evidence="3" id="KW-0132">Cell division</keyword>
<dbReference type="Pfam" id="PF00589">
    <property type="entry name" value="Phage_integrase"/>
    <property type="match status" value="1"/>
</dbReference>
<dbReference type="InterPro" id="IPR044068">
    <property type="entry name" value="CB"/>
</dbReference>
<dbReference type="GO" id="GO:0006310">
    <property type="term" value="P:DNA recombination"/>
    <property type="evidence" value="ECO:0007669"/>
    <property type="project" value="UniProtKB-KW"/>
</dbReference>
<evidence type="ECO:0000256" key="6">
    <source>
        <dbReference type="ARBA" id="ARBA00023125"/>
    </source>
</evidence>
<feature type="domain" description="Tyr recombinase" evidence="10">
    <location>
        <begin position="103"/>
        <end position="284"/>
    </location>
</feature>
<reference evidence="12 13" key="1">
    <citation type="submission" date="2015-11" db="EMBL/GenBank/DDBJ databases">
        <title>Description and complete genome sequence of a novel strain predominating in hypersaline microbial mats and representing a new family of the Bacteriodetes phylum.</title>
        <authorList>
            <person name="Spring S."/>
            <person name="Bunk B."/>
            <person name="Sproer C."/>
            <person name="Klenk H.-P."/>
        </authorList>
    </citation>
    <scope>NUCLEOTIDE SEQUENCE [LARGE SCALE GENOMIC DNA]</scope>
    <source>
        <strain evidence="12 13">L21-Spi-D4</strain>
    </source>
</reference>
<evidence type="ECO:0000256" key="8">
    <source>
        <dbReference type="ARBA" id="ARBA00023306"/>
    </source>
</evidence>
<gene>
    <name evidence="12" type="primary">xerC_2</name>
    <name evidence="12" type="ORF">L21SP5_01117</name>
</gene>
<dbReference type="RefSeq" id="WP_057952292.1">
    <property type="nucleotide sequence ID" value="NZ_CP013118.1"/>
</dbReference>
<dbReference type="EMBL" id="CP013118">
    <property type="protein sequence ID" value="ALO14776.1"/>
    <property type="molecule type" value="Genomic_DNA"/>
</dbReference>
<dbReference type="KEGG" id="blq:L21SP5_01117"/>
<dbReference type="InterPro" id="IPR050090">
    <property type="entry name" value="Tyrosine_recombinase_XerCD"/>
</dbReference>
<dbReference type="STRING" id="1307839.L21SP5_01117"/>
<dbReference type="OrthoDB" id="9801717at2"/>
<dbReference type="GO" id="GO:0051301">
    <property type="term" value="P:cell division"/>
    <property type="evidence" value="ECO:0007669"/>
    <property type="project" value="UniProtKB-KW"/>
</dbReference>
<dbReference type="PROSITE" id="PS51900">
    <property type="entry name" value="CB"/>
    <property type="match status" value="1"/>
</dbReference>
<evidence type="ECO:0000313" key="13">
    <source>
        <dbReference type="Proteomes" id="UP000064893"/>
    </source>
</evidence>
<protein>
    <submittedName>
        <fullName evidence="12">Tyrosine recombinase XerC</fullName>
    </submittedName>
</protein>
<evidence type="ECO:0000256" key="5">
    <source>
        <dbReference type="ARBA" id="ARBA00022908"/>
    </source>
</evidence>
<feature type="domain" description="Core-binding (CB)" evidence="11">
    <location>
        <begin position="1"/>
        <end position="82"/>
    </location>
</feature>
<dbReference type="GO" id="GO:0003677">
    <property type="term" value="F:DNA binding"/>
    <property type="evidence" value="ECO:0007669"/>
    <property type="project" value="UniProtKB-UniRule"/>
</dbReference>
<dbReference type="AlphaFoldDB" id="A0A0S2HXJ0"/>
<dbReference type="GO" id="GO:0005737">
    <property type="term" value="C:cytoplasm"/>
    <property type="evidence" value="ECO:0007669"/>
    <property type="project" value="UniProtKB-SubCell"/>
</dbReference>
<dbReference type="GO" id="GO:0015074">
    <property type="term" value="P:DNA integration"/>
    <property type="evidence" value="ECO:0007669"/>
    <property type="project" value="UniProtKB-KW"/>
</dbReference>
<keyword evidence="2" id="KW-0963">Cytoplasm</keyword>
<evidence type="ECO:0000259" key="10">
    <source>
        <dbReference type="PROSITE" id="PS51898"/>
    </source>
</evidence>
<organism evidence="12 13">
    <name type="scientific">Salinivirga cyanobacteriivorans</name>
    <dbReference type="NCBI Taxonomy" id="1307839"/>
    <lineage>
        <taxon>Bacteria</taxon>
        <taxon>Pseudomonadati</taxon>
        <taxon>Bacteroidota</taxon>
        <taxon>Bacteroidia</taxon>
        <taxon>Bacteroidales</taxon>
        <taxon>Salinivirgaceae</taxon>
        <taxon>Salinivirga</taxon>
    </lineage>
</organism>
<proteinExistence type="predicted"/>
<sequence length="290" mass="33886">MPKAFFDHLVFEKHLSKHTVAAYKTDLIQFEQFCKNQKINNLLSVTSKDVRRWIIFLLNEKLNSVTVHRKLSSLKAFYGFMQREGAINDNPAAEAILPKKQKKIPQFIKEHEIDTLFNDTFFENDFKGLRDKNILHLFYLTGMRRQELIDLKPQDIDYSREVITVTGKRNKMRSVPLPAWLLNQLKDYTTIRKDYSPEGHNLFITEKGKPLYPKLVYRIVNKYISQIATLQKRSPHILRHTFATQMLNSGAELNAIKELLGHANLAATEVYTHNSFQKLKNTYNQAHPRA</sequence>
<dbReference type="InterPro" id="IPR010998">
    <property type="entry name" value="Integrase_recombinase_N"/>
</dbReference>